<dbReference type="GO" id="GO:0006354">
    <property type="term" value="P:DNA-templated transcription elongation"/>
    <property type="evidence" value="ECO:0007669"/>
    <property type="project" value="TreeGrafter"/>
</dbReference>
<dbReference type="InterPro" id="IPR006359">
    <property type="entry name" value="Tscrpt_elong_fac_GreA"/>
</dbReference>
<dbReference type="GO" id="GO:0003677">
    <property type="term" value="F:DNA binding"/>
    <property type="evidence" value="ECO:0007669"/>
    <property type="project" value="UniProtKB-UniRule"/>
</dbReference>
<dbReference type="InterPro" id="IPR001437">
    <property type="entry name" value="Tscrpt_elong_fac_GreA/B_C"/>
</dbReference>
<evidence type="ECO:0000256" key="1">
    <source>
        <dbReference type="ARBA" id="ARBA00008213"/>
    </source>
</evidence>
<gene>
    <name evidence="8" type="primary">greA</name>
    <name evidence="12" type="ORF">COV31_00985</name>
</gene>
<dbReference type="GO" id="GO:0070063">
    <property type="term" value="F:RNA polymerase binding"/>
    <property type="evidence" value="ECO:0007669"/>
    <property type="project" value="InterPro"/>
</dbReference>
<evidence type="ECO:0000256" key="6">
    <source>
        <dbReference type="ARBA" id="ARBA00024916"/>
    </source>
</evidence>
<accession>A0A2H0R4H9</accession>
<keyword evidence="4 8" id="KW-0238">DNA-binding</keyword>
<dbReference type="Gene3D" id="3.10.50.30">
    <property type="entry name" value="Transcription elongation factor, GreA/GreB, C-terminal domain"/>
    <property type="match status" value="1"/>
</dbReference>
<dbReference type="InterPro" id="IPR018151">
    <property type="entry name" value="TF_GreA/GreB_CS"/>
</dbReference>
<evidence type="ECO:0000256" key="5">
    <source>
        <dbReference type="ARBA" id="ARBA00023163"/>
    </source>
</evidence>
<dbReference type="NCBIfam" id="NF001263">
    <property type="entry name" value="PRK00226.1-4"/>
    <property type="match status" value="1"/>
</dbReference>
<sequence>MDNPHYISKEGLEKLKLELEERKNRIRPEIAKRILEATGFGDLSENAEYTEAKEMQAFNQGRIEELEDIIRNASIIDNGGKKPTLVSVGTTVAVQFRGKKQEFTIVGASESAPAQGLISNESPLGKAFVGKKKGEEVKVTIPKGTVTYKIINIS</sequence>
<evidence type="ECO:0000256" key="9">
    <source>
        <dbReference type="RuleBase" id="RU000556"/>
    </source>
</evidence>
<dbReference type="Proteomes" id="UP000230232">
    <property type="component" value="Unassembled WGS sequence"/>
</dbReference>
<evidence type="ECO:0000256" key="2">
    <source>
        <dbReference type="ARBA" id="ARBA00013729"/>
    </source>
</evidence>
<keyword evidence="5 8" id="KW-0804">Transcription</keyword>
<keyword evidence="3 8" id="KW-0805">Transcription regulation</keyword>
<dbReference type="EMBL" id="PCXO01000005">
    <property type="protein sequence ID" value="PIR41432.1"/>
    <property type="molecule type" value="Genomic_DNA"/>
</dbReference>
<dbReference type="Pfam" id="PF03449">
    <property type="entry name" value="GreA_GreB_N"/>
    <property type="match status" value="1"/>
</dbReference>
<evidence type="ECO:0000313" key="13">
    <source>
        <dbReference type="Proteomes" id="UP000230232"/>
    </source>
</evidence>
<dbReference type="PROSITE" id="PS00829">
    <property type="entry name" value="GREAB_1"/>
    <property type="match status" value="1"/>
</dbReference>
<evidence type="ECO:0000256" key="4">
    <source>
        <dbReference type="ARBA" id="ARBA00023125"/>
    </source>
</evidence>
<proteinExistence type="inferred from homology"/>
<protein>
    <recommendedName>
        <fullName evidence="2 8">Transcription elongation factor GreA</fullName>
    </recommendedName>
    <alternativeName>
        <fullName evidence="7 8">Transcript cleavage factor GreA</fullName>
    </alternativeName>
</protein>
<dbReference type="AlphaFoldDB" id="A0A2H0R4H9"/>
<comment type="caution">
    <text evidence="12">The sequence shown here is derived from an EMBL/GenBank/DDBJ whole genome shotgun (WGS) entry which is preliminary data.</text>
</comment>
<feature type="domain" description="Transcription elongation factor GreA/GreB C-terminal" evidence="10">
    <location>
        <begin position="85"/>
        <end position="154"/>
    </location>
</feature>
<dbReference type="InterPro" id="IPR023459">
    <property type="entry name" value="Tscrpt_elong_fac_GreA/B_fam"/>
</dbReference>
<dbReference type="Pfam" id="PF01272">
    <property type="entry name" value="GreA_GreB"/>
    <property type="match status" value="1"/>
</dbReference>
<keyword evidence="12" id="KW-0251">Elongation factor</keyword>
<dbReference type="Gene3D" id="1.10.287.180">
    <property type="entry name" value="Transcription elongation factor, GreA/GreB, N-terminal domain"/>
    <property type="match status" value="1"/>
</dbReference>
<evidence type="ECO:0000256" key="7">
    <source>
        <dbReference type="ARBA" id="ARBA00030776"/>
    </source>
</evidence>
<feature type="domain" description="Transcription elongation factor GreA/GreB N-terminal" evidence="11">
    <location>
        <begin position="6"/>
        <end position="75"/>
    </location>
</feature>
<comment type="similarity">
    <text evidence="1 8 9">Belongs to the GreA/GreB family.</text>
</comment>
<dbReference type="InterPro" id="IPR036805">
    <property type="entry name" value="Tscrpt_elong_fac_GreA/B_N_sf"/>
</dbReference>
<dbReference type="PIRSF" id="PIRSF006092">
    <property type="entry name" value="GreA_GreB"/>
    <property type="match status" value="1"/>
</dbReference>
<dbReference type="HAMAP" id="MF_00105">
    <property type="entry name" value="GreA_GreB"/>
    <property type="match status" value="1"/>
</dbReference>
<dbReference type="PANTHER" id="PTHR30437:SF4">
    <property type="entry name" value="TRANSCRIPTION ELONGATION FACTOR GREA"/>
    <property type="match status" value="1"/>
</dbReference>
<name>A0A2H0R4H9_9BACT</name>
<evidence type="ECO:0000259" key="10">
    <source>
        <dbReference type="Pfam" id="PF01272"/>
    </source>
</evidence>
<evidence type="ECO:0000256" key="3">
    <source>
        <dbReference type="ARBA" id="ARBA00023015"/>
    </source>
</evidence>
<dbReference type="PANTHER" id="PTHR30437">
    <property type="entry name" value="TRANSCRIPTION ELONGATION FACTOR GREA"/>
    <property type="match status" value="1"/>
</dbReference>
<dbReference type="InterPro" id="IPR028624">
    <property type="entry name" value="Tscrpt_elong_fac_GreA/B"/>
</dbReference>
<dbReference type="SUPFAM" id="SSF46557">
    <property type="entry name" value="GreA transcript cleavage protein, N-terminal domain"/>
    <property type="match status" value="1"/>
</dbReference>
<comment type="function">
    <text evidence="6 8 9">Necessary for efficient RNA polymerase transcription elongation past template-encoded arresting sites. The arresting sites in DNA have the property of trapping a certain fraction of elongating RNA polymerases that pass through, resulting in locked ternary complexes. Cleavage of the nascent transcript by cleavage factors such as GreA or GreB allows the resumption of elongation from the new 3'terminus. GreA releases sequences of 2 to 3 nucleotides.</text>
</comment>
<dbReference type="InterPro" id="IPR036953">
    <property type="entry name" value="GreA/GreB_C_sf"/>
</dbReference>
<dbReference type="SUPFAM" id="SSF54534">
    <property type="entry name" value="FKBP-like"/>
    <property type="match status" value="1"/>
</dbReference>
<dbReference type="GO" id="GO:0032784">
    <property type="term" value="P:regulation of DNA-templated transcription elongation"/>
    <property type="evidence" value="ECO:0007669"/>
    <property type="project" value="UniProtKB-UniRule"/>
</dbReference>
<evidence type="ECO:0000259" key="11">
    <source>
        <dbReference type="Pfam" id="PF03449"/>
    </source>
</evidence>
<reference evidence="12 13" key="1">
    <citation type="submission" date="2017-09" db="EMBL/GenBank/DDBJ databases">
        <title>Depth-based differentiation of microbial function through sediment-hosted aquifers and enrichment of novel symbionts in the deep terrestrial subsurface.</title>
        <authorList>
            <person name="Probst A.J."/>
            <person name="Ladd B."/>
            <person name="Jarett J.K."/>
            <person name="Geller-Mcgrath D.E."/>
            <person name="Sieber C.M."/>
            <person name="Emerson J.B."/>
            <person name="Anantharaman K."/>
            <person name="Thomas B.C."/>
            <person name="Malmstrom R."/>
            <person name="Stieglmeier M."/>
            <person name="Klingl A."/>
            <person name="Woyke T."/>
            <person name="Ryan C.M."/>
            <person name="Banfield J.F."/>
        </authorList>
    </citation>
    <scope>NUCLEOTIDE SEQUENCE [LARGE SCALE GENOMIC DNA]</scope>
    <source>
        <strain evidence="12">CG10_big_fil_rev_8_21_14_0_10_46_23</strain>
    </source>
</reference>
<evidence type="ECO:0000313" key="12">
    <source>
        <dbReference type="EMBL" id="PIR41432.1"/>
    </source>
</evidence>
<keyword evidence="12" id="KW-0648">Protein biosynthesis</keyword>
<evidence type="ECO:0000256" key="8">
    <source>
        <dbReference type="HAMAP-Rule" id="MF_00105"/>
    </source>
</evidence>
<organism evidence="12 13">
    <name type="scientific">Candidatus Yanofskybacteria bacterium CG10_big_fil_rev_8_21_14_0_10_46_23</name>
    <dbReference type="NCBI Taxonomy" id="1975098"/>
    <lineage>
        <taxon>Bacteria</taxon>
        <taxon>Candidatus Yanofskyibacteriota</taxon>
    </lineage>
</organism>
<dbReference type="NCBIfam" id="TIGR01462">
    <property type="entry name" value="greA"/>
    <property type="match status" value="1"/>
</dbReference>
<dbReference type="InterPro" id="IPR022691">
    <property type="entry name" value="Tscrpt_elong_fac_GreA/B_N"/>
</dbReference>
<dbReference type="GO" id="GO:0003746">
    <property type="term" value="F:translation elongation factor activity"/>
    <property type="evidence" value="ECO:0007669"/>
    <property type="project" value="UniProtKB-KW"/>
</dbReference>
<dbReference type="FunFam" id="1.10.287.180:FF:000001">
    <property type="entry name" value="Transcription elongation factor GreA"/>
    <property type="match status" value="1"/>
</dbReference>